<evidence type="ECO:0000256" key="1">
    <source>
        <dbReference type="ARBA" id="ARBA00004141"/>
    </source>
</evidence>
<dbReference type="OrthoDB" id="7677364at2759"/>
<evidence type="ECO:0000256" key="5">
    <source>
        <dbReference type="ARBA" id="ARBA00022989"/>
    </source>
</evidence>
<dbReference type="InterPro" id="IPR027417">
    <property type="entry name" value="P-loop_NTPase"/>
</dbReference>
<dbReference type="Gene3D" id="1.10.580.10">
    <property type="entry name" value="Citrate Synthase, domain 1"/>
    <property type="match status" value="1"/>
</dbReference>
<dbReference type="PANTHER" id="PTHR46350">
    <property type="entry name" value="RAS LIKE FAMILY 10 MEMBER B-RELATED"/>
    <property type="match status" value="1"/>
</dbReference>
<feature type="chain" id="PRO_5005291168" evidence="10">
    <location>
        <begin position="21"/>
        <end position="587"/>
    </location>
</feature>
<sequence>MLTTTITLTLLAYQATKVNGVNVYAASTIGYILYTFGQVFLFCIFGNRLIEESTSVMEAAYSCHWYDGSEEAKTFVQIVCQQCQKAMSISGAKFFTVSLDLFASQFVWSEFSEEYTPTERRETFYPSVLLADRLYELKITDLPTIPYFPVSSHLEWTDFRYYGLRSATAYVLVFDLSNQDTFQYIRTLREQIYEARDMRGVPLLVVGNKQDELSQTVASGTRYRDIVNLVRKHWRCGYVECSARFNCRVVQIVYRGLTIPEVVTLLPRQGNSPSAEAIFWLLLTGDIPTQQQTASLIADWTSRRQKYTEWWSGPRGETIVSILRSMPEAITPMHRLSVALTIFNISKQAKEAKRHGAMPYTYWEYTYEDAMEFLATLPAIVGLIAKRKMLTNVSGDGDWVQFLIECLTNVNESFDSRKSSVADFLRLYITLNADDDGGAPAAHVTHILGSTDLHINEWKELQTKVQNTLGRAWTEHDLRTRVLNLWSRDKLIGHMEADFSDPRYIALLNYARQHLPDNSEIKCYGLTDMSFNQTILYMARTLGMIASIIWTKVVNAPIEHPISKCTYSYIESVRDDRVKKRKCRTPL</sequence>
<dbReference type="InterPro" id="IPR052661">
    <property type="entry name" value="Ras-like_GTPase_Reg"/>
</dbReference>
<dbReference type="SUPFAM" id="SSF48256">
    <property type="entry name" value="Citrate synthase"/>
    <property type="match status" value="1"/>
</dbReference>
<comment type="caution">
    <text evidence="11">The sequence shown here is derived from an EMBL/GenBank/DDBJ whole genome shotgun (WGS) entry which is preliminary data.</text>
</comment>
<keyword evidence="12" id="KW-1185">Reference proteome</keyword>
<evidence type="ECO:0000256" key="2">
    <source>
        <dbReference type="ARBA" id="ARBA00022606"/>
    </source>
</evidence>
<evidence type="ECO:0000256" key="7">
    <source>
        <dbReference type="ARBA" id="ARBA00023170"/>
    </source>
</evidence>
<evidence type="ECO:0000256" key="8">
    <source>
        <dbReference type="ARBA" id="ARBA00023224"/>
    </source>
</evidence>
<dbReference type="GO" id="GO:0005549">
    <property type="term" value="F:odorant binding"/>
    <property type="evidence" value="ECO:0007669"/>
    <property type="project" value="InterPro"/>
</dbReference>
<evidence type="ECO:0000256" key="9">
    <source>
        <dbReference type="SAM" id="Phobius"/>
    </source>
</evidence>
<feature type="signal peptide" evidence="10">
    <location>
        <begin position="1"/>
        <end position="20"/>
    </location>
</feature>
<dbReference type="GO" id="GO:0005525">
    <property type="term" value="F:GTP binding"/>
    <property type="evidence" value="ECO:0007669"/>
    <property type="project" value="InterPro"/>
</dbReference>
<dbReference type="GO" id="GO:0003924">
    <property type="term" value="F:GTPase activity"/>
    <property type="evidence" value="ECO:0007669"/>
    <property type="project" value="InterPro"/>
</dbReference>
<feature type="transmembrane region" description="Helical" evidence="9">
    <location>
        <begin position="30"/>
        <end position="50"/>
    </location>
</feature>
<keyword evidence="2" id="KW-0716">Sensory transduction</keyword>
<dbReference type="PROSITE" id="PS51421">
    <property type="entry name" value="RAS"/>
    <property type="match status" value="1"/>
</dbReference>
<evidence type="ECO:0000256" key="3">
    <source>
        <dbReference type="ARBA" id="ARBA00022692"/>
    </source>
</evidence>
<name>A0A0J7NWG6_LASNI</name>
<dbReference type="InterPro" id="IPR004117">
    <property type="entry name" value="7tm6_olfct_rcpt"/>
</dbReference>
<dbReference type="Gene3D" id="3.40.50.300">
    <property type="entry name" value="P-loop containing nucleotide triphosphate hydrolases"/>
    <property type="match status" value="1"/>
</dbReference>
<evidence type="ECO:0000256" key="6">
    <source>
        <dbReference type="ARBA" id="ARBA00023136"/>
    </source>
</evidence>
<keyword evidence="10" id="KW-0732">Signal</keyword>
<dbReference type="SUPFAM" id="SSF52540">
    <property type="entry name" value="P-loop containing nucleoside triphosphate hydrolases"/>
    <property type="match status" value="1"/>
</dbReference>
<dbReference type="Proteomes" id="UP000036403">
    <property type="component" value="Unassembled WGS sequence"/>
</dbReference>
<protein>
    <submittedName>
        <fullName evidence="11">Putative citrate synthase mitochondrial</fullName>
    </submittedName>
</protein>
<dbReference type="GO" id="GO:0046912">
    <property type="term" value="F:acyltransferase activity, acyl groups converted into alkyl on transfer"/>
    <property type="evidence" value="ECO:0007669"/>
    <property type="project" value="InterPro"/>
</dbReference>
<evidence type="ECO:0000313" key="11">
    <source>
        <dbReference type="EMBL" id="KMQ96745.1"/>
    </source>
</evidence>
<evidence type="ECO:0000256" key="10">
    <source>
        <dbReference type="SAM" id="SignalP"/>
    </source>
</evidence>
<organism evidence="11 12">
    <name type="scientific">Lasius niger</name>
    <name type="common">Black garden ant</name>
    <dbReference type="NCBI Taxonomy" id="67767"/>
    <lineage>
        <taxon>Eukaryota</taxon>
        <taxon>Metazoa</taxon>
        <taxon>Ecdysozoa</taxon>
        <taxon>Arthropoda</taxon>
        <taxon>Hexapoda</taxon>
        <taxon>Insecta</taxon>
        <taxon>Pterygota</taxon>
        <taxon>Neoptera</taxon>
        <taxon>Endopterygota</taxon>
        <taxon>Hymenoptera</taxon>
        <taxon>Apocrita</taxon>
        <taxon>Aculeata</taxon>
        <taxon>Formicoidea</taxon>
        <taxon>Formicidae</taxon>
        <taxon>Formicinae</taxon>
        <taxon>Lasius</taxon>
        <taxon>Lasius</taxon>
    </lineage>
</organism>
<evidence type="ECO:0000313" key="12">
    <source>
        <dbReference type="Proteomes" id="UP000036403"/>
    </source>
</evidence>
<dbReference type="InterPro" id="IPR002020">
    <property type="entry name" value="Citrate_synthase"/>
</dbReference>
<accession>A0A0J7NWG6</accession>
<dbReference type="SMART" id="SM00173">
    <property type="entry name" value="RAS"/>
    <property type="match status" value="1"/>
</dbReference>
<dbReference type="InterPro" id="IPR016142">
    <property type="entry name" value="Citrate_synth-like_lrg_a-sub"/>
</dbReference>
<dbReference type="Pfam" id="PF02949">
    <property type="entry name" value="7tm_6"/>
    <property type="match status" value="1"/>
</dbReference>
<dbReference type="GO" id="GO:0004984">
    <property type="term" value="F:olfactory receptor activity"/>
    <property type="evidence" value="ECO:0007669"/>
    <property type="project" value="InterPro"/>
</dbReference>
<comment type="subcellular location">
    <subcellularLocation>
        <location evidence="1">Membrane</location>
        <topology evidence="1">Multi-pass membrane protein</topology>
    </subcellularLocation>
</comment>
<keyword evidence="6 9" id="KW-0472">Membrane</keyword>
<keyword evidence="5 9" id="KW-1133">Transmembrane helix</keyword>
<dbReference type="STRING" id="67767.A0A0J7NWG6"/>
<dbReference type="GO" id="GO:0007165">
    <property type="term" value="P:signal transduction"/>
    <property type="evidence" value="ECO:0007669"/>
    <property type="project" value="UniProtKB-KW"/>
</dbReference>
<gene>
    <name evidence="11" type="ORF">RF55_2956</name>
</gene>
<keyword evidence="8" id="KW-0807">Transducer</keyword>
<dbReference type="GO" id="GO:0016020">
    <property type="term" value="C:membrane"/>
    <property type="evidence" value="ECO:0007669"/>
    <property type="project" value="UniProtKB-SubCell"/>
</dbReference>
<dbReference type="Pfam" id="PF00285">
    <property type="entry name" value="Citrate_synt"/>
    <property type="match status" value="1"/>
</dbReference>
<dbReference type="AlphaFoldDB" id="A0A0J7NWG6"/>
<dbReference type="PANTHER" id="PTHR46350:SF2">
    <property type="entry name" value="RAS LIKE FAMILY 10 MEMBER B"/>
    <property type="match status" value="1"/>
</dbReference>
<keyword evidence="4" id="KW-0552">Olfaction</keyword>
<dbReference type="EMBL" id="LBMM01001191">
    <property type="protein sequence ID" value="KMQ96745.1"/>
    <property type="molecule type" value="Genomic_DNA"/>
</dbReference>
<keyword evidence="7" id="KW-0675">Receptor</keyword>
<dbReference type="PaxDb" id="67767-A0A0J7NWG6"/>
<proteinExistence type="predicted"/>
<evidence type="ECO:0000256" key="4">
    <source>
        <dbReference type="ARBA" id="ARBA00022725"/>
    </source>
</evidence>
<reference evidence="11 12" key="1">
    <citation type="submission" date="2015-04" db="EMBL/GenBank/DDBJ databases">
        <title>Lasius niger genome sequencing.</title>
        <authorList>
            <person name="Konorov E.A."/>
            <person name="Nikitin M.A."/>
            <person name="Kirill M.V."/>
            <person name="Chang P."/>
        </authorList>
    </citation>
    <scope>NUCLEOTIDE SEQUENCE [LARGE SCALE GENOMIC DNA]</scope>
    <source>
        <tissue evidence="11">Whole</tissue>
    </source>
</reference>
<dbReference type="InterPro" id="IPR001806">
    <property type="entry name" value="Small_GTPase"/>
</dbReference>
<keyword evidence="3 9" id="KW-0812">Transmembrane</keyword>
<dbReference type="InterPro" id="IPR036969">
    <property type="entry name" value="Citrate_synthase_sf"/>
</dbReference>